<proteinExistence type="predicted"/>
<organism evidence="1 2">
    <name type="scientific">Anopheles culicifacies</name>
    <dbReference type="NCBI Taxonomy" id="139723"/>
    <lineage>
        <taxon>Eukaryota</taxon>
        <taxon>Metazoa</taxon>
        <taxon>Ecdysozoa</taxon>
        <taxon>Arthropoda</taxon>
        <taxon>Hexapoda</taxon>
        <taxon>Insecta</taxon>
        <taxon>Pterygota</taxon>
        <taxon>Neoptera</taxon>
        <taxon>Endopterygota</taxon>
        <taxon>Diptera</taxon>
        <taxon>Nematocera</taxon>
        <taxon>Culicoidea</taxon>
        <taxon>Culicidae</taxon>
        <taxon>Anophelinae</taxon>
        <taxon>Anopheles</taxon>
        <taxon>culicifacies species complex</taxon>
    </lineage>
</organism>
<reference evidence="2" key="1">
    <citation type="submission" date="2013-09" db="EMBL/GenBank/DDBJ databases">
        <title>The Genome Sequence of Anopheles culicifacies species A.</title>
        <authorList>
            <consortium name="The Broad Institute Genomics Platform"/>
            <person name="Neafsey D.E."/>
            <person name="Besansky N."/>
            <person name="Howell P."/>
            <person name="Walton C."/>
            <person name="Young S.K."/>
            <person name="Zeng Q."/>
            <person name="Gargeya S."/>
            <person name="Fitzgerald M."/>
            <person name="Haas B."/>
            <person name="Abouelleil A."/>
            <person name="Allen A.W."/>
            <person name="Alvarado L."/>
            <person name="Arachchi H.M."/>
            <person name="Berlin A.M."/>
            <person name="Chapman S.B."/>
            <person name="Gainer-Dewar J."/>
            <person name="Goldberg J."/>
            <person name="Griggs A."/>
            <person name="Gujja S."/>
            <person name="Hansen M."/>
            <person name="Howarth C."/>
            <person name="Imamovic A."/>
            <person name="Ireland A."/>
            <person name="Larimer J."/>
            <person name="McCowan C."/>
            <person name="Murphy C."/>
            <person name="Pearson M."/>
            <person name="Poon T.W."/>
            <person name="Priest M."/>
            <person name="Roberts A."/>
            <person name="Saif S."/>
            <person name="Shea T."/>
            <person name="Sisk P."/>
            <person name="Sykes S."/>
            <person name="Wortman J."/>
            <person name="Nusbaum C."/>
            <person name="Birren B."/>
        </authorList>
    </citation>
    <scope>NUCLEOTIDE SEQUENCE [LARGE SCALE GENOMIC DNA]</scope>
    <source>
        <strain evidence="2">A-37</strain>
    </source>
</reference>
<dbReference type="EMBL" id="AXCM01006791">
    <property type="status" value="NOT_ANNOTATED_CDS"/>
    <property type="molecule type" value="Genomic_DNA"/>
</dbReference>
<name>A0A182M236_9DIPT</name>
<accession>A0A182M236</accession>
<dbReference type="AlphaFoldDB" id="A0A182M236"/>
<dbReference type="VEuPathDB" id="VectorBase:ACUA007546"/>
<dbReference type="Proteomes" id="UP000075883">
    <property type="component" value="Unassembled WGS sequence"/>
</dbReference>
<evidence type="ECO:0000313" key="2">
    <source>
        <dbReference type="Proteomes" id="UP000075883"/>
    </source>
</evidence>
<protein>
    <submittedName>
        <fullName evidence="1">Uncharacterized protein</fullName>
    </submittedName>
</protein>
<sequence>MLCEKRNMTRCAAHGHSFGIVVVPAPEVDNRFLGSDIRAEPPRNVVPGCPGGDRNVMALLFTDEVLAISDKVILRAEDLLNWIDTEQEWSWGLLTLYDEHSAKDCLGMTRHLSKNSSLDFGDVDKEKHSG</sequence>
<evidence type="ECO:0000313" key="1">
    <source>
        <dbReference type="EnsemblMetazoa" id="ACUA007546-PA"/>
    </source>
</evidence>
<keyword evidence="2" id="KW-1185">Reference proteome</keyword>
<dbReference type="STRING" id="139723.A0A182M236"/>
<reference evidence="1" key="2">
    <citation type="submission" date="2020-05" db="UniProtKB">
        <authorList>
            <consortium name="EnsemblMetazoa"/>
        </authorList>
    </citation>
    <scope>IDENTIFICATION</scope>
    <source>
        <strain evidence="1">A-37</strain>
    </source>
</reference>
<dbReference type="EnsemblMetazoa" id="ACUA007546-RA">
    <property type="protein sequence ID" value="ACUA007546-PA"/>
    <property type="gene ID" value="ACUA007546"/>
</dbReference>